<dbReference type="GO" id="GO:0003677">
    <property type="term" value="F:DNA binding"/>
    <property type="evidence" value="ECO:0007669"/>
    <property type="project" value="InterPro"/>
</dbReference>
<organism evidence="6 7">
    <name type="scientific">Candidatus Roizmanbacteria bacterium RIFCSPHIGHO2_02_FULL_40_9</name>
    <dbReference type="NCBI Taxonomy" id="1802042"/>
    <lineage>
        <taxon>Bacteria</taxon>
        <taxon>Candidatus Roizmaniibacteriota</taxon>
    </lineage>
</organism>
<dbReference type="InterPro" id="IPR002571">
    <property type="entry name" value="HrcA"/>
</dbReference>
<dbReference type="SUPFAM" id="SSF46785">
    <property type="entry name" value="Winged helix' DNA-binding domain"/>
    <property type="match status" value="1"/>
</dbReference>
<dbReference type="PANTHER" id="PTHR34824">
    <property type="entry name" value="HEAT-INDUCIBLE TRANSCRIPTION REPRESSOR HRCA"/>
    <property type="match status" value="1"/>
</dbReference>
<evidence type="ECO:0000256" key="4">
    <source>
        <dbReference type="ARBA" id="ARBA00023163"/>
    </source>
</evidence>
<protein>
    <recommendedName>
        <fullName evidence="5">Heat-inducible transcription repressor HrcA C-terminal domain-containing protein</fullName>
    </recommendedName>
</protein>
<dbReference type="Pfam" id="PF01628">
    <property type="entry name" value="HrcA"/>
    <property type="match status" value="1"/>
</dbReference>
<proteinExistence type="predicted"/>
<keyword evidence="2" id="KW-0805">Transcription regulation</keyword>
<evidence type="ECO:0000259" key="5">
    <source>
        <dbReference type="Pfam" id="PF01628"/>
    </source>
</evidence>
<dbReference type="EMBL" id="MFZS01000032">
    <property type="protein sequence ID" value="OGK28704.1"/>
    <property type="molecule type" value="Genomic_DNA"/>
</dbReference>
<dbReference type="PANTHER" id="PTHR34824:SF1">
    <property type="entry name" value="HEAT-INDUCIBLE TRANSCRIPTION REPRESSOR HRCA"/>
    <property type="match status" value="1"/>
</dbReference>
<dbReference type="InterPro" id="IPR029016">
    <property type="entry name" value="GAF-like_dom_sf"/>
</dbReference>
<evidence type="ECO:0000256" key="3">
    <source>
        <dbReference type="ARBA" id="ARBA00023016"/>
    </source>
</evidence>
<dbReference type="SUPFAM" id="SSF55781">
    <property type="entry name" value="GAF domain-like"/>
    <property type="match status" value="1"/>
</dbReference>
<keyword evidence="4" id="KW-0804">Transcription</keyword>
<dbReference type="InterPro" id="IPR036390">
    <property type="entry name" value="WH_DNA-bd_sf"/>
</dbReference>
<gene>
    <name evidence="6" type="ORF">A3D06_01335</name>
</gene>
<dbReference type="Proteomes" id="UP000177027">
    <property type="component" value="Unassembled WGS sequence"/>
</dbReference>
<sequence>MEDLTPRQIEILKAIITEYTETGEAVGSDILDKKFNLGVSPATIRNEMVELAKKNYLKKSYFSSGRLPTSQAFRFYISNLMNEKELSTAEEVAYKSAIWDFRSELHQLLQHATQSLAHKTGMLAVATTSKGDVYYFGVKNALSNKEFWDIDHAQSIFERFDGLTYWTQILEEFKKFEDEILFMFADDEPIWDNIASVFGEFEGPGLKGAIGVIGPRRMRYEVIVPTVRYCTNLIEDIVQKS</sequence>
<comment type="caution">
    <text evidence="6">The sequence shown here is derived from an EMBL/GenBank/DDBJ whole genome shotgun (WGS) entry which is preliminary data.</text>
</comment>
<name>A0A1F7HCI5_9BACT</name>
<dbReference type="GO" id="GO:0045892">
    <property type="term" value="P:negative regulation of DNA-templated transcription"/>
    <property type="evidence" value="ECO:0007669"/>
    <property type="project" value="TreeGrafter"/>
</dbReference>
<evidence type="ECO:0000313" key="7">
    <source>
        <dbReference type="Proteomes" id="UP000177027"/>
    </source>
</evidence>
<keyword evidence="1" id="KW-0678">Repressor</keyword>
<feature type="domain" description="Heat-inducible transcription repressor HrcA C-terminal" evidence="5">
    <location>
        <begin position="76"/>
        <end position="223"/>
    </location>
</feature>
<dbReference type="Gene3D" id="1.10.10.10">
    <property type="entry name" value="Winged helix-like DNA-binding domain superfamily/Winged helix DNA-binding domain"/>
    <property type="match status" value="1"/>
</dbReference>
<accession>A0A1F7HCI5</accession>
<dbReference type="InterPro" id="IPR021153">
    <property type="entry name" value="HrcA_C"/>
</dbReference>
<reference evidence="6 7" key="1">
    <citation type="journal article" date="2016" name="Nat. Commun.">
        <title>Thousands of microbial genomes shed light on interconnected biogeochemical processes in an aquifer system.</title>
        <authorList>
            <person name="Anantharaman K."/>
            <person name="Brown C.T."/>
            <person name="Hug L.A."/>
            <person name="Sharon I."/>
            <person name="Castelle C.J."/>
            <person name="Probst A.J."/>
            <person name="Thomas B.C."/>
            <person name="Singh A."/>
            <person name="Wilkins M.J."/>
            <person name="Karaoz U."/>
            <person name="Brodie E.L."/>
            <person name="Williams K.H."/>
            <person name="Hubbard S.S."/>
            <person name="Banfield J.F."/>
        </authorList>
    </citation>
    <scope>NUCLEOTIDE SEQUENCE [LARGE SCALE GENOMIC DNA]</scope>
</reference>
<dbReference type="AlphaFoldDB" id="A0A1F7HCI5"/>
<evidence type="ECO:0000256" key="1">
    <source>
        <dbReference type="ARBA" id="ARBA00022491"/>
    </source>
</evidence>
<evidence type="ECO:0000256" key="2">
    <source>
        <dbReference type="ARBA" id="ARBA00023015"/>
    </source>
</evidence>
<dbReference type="Gene3D" id="3.30.450.40">
    <property type="match status" value="1"/>
</dbReference>
<dbReference type="InterPro" id="IPR036388">
    <property type="entry name" value="WH-like_DNA-bd_sf"/>
</dbReference>
<evidence type="ECO:0000313" key="6">
    <source>
        <dbReference type="EMBL" id="OGK28704.1"/>
    </source>
</evidence>
<keyword evidence="3" id="KW-0346">Stress response</keyword>